<reference evidence="1 2" key="1">
    <citation type="submission" date="2015-09" db="EMBL/GenBank/DDBJ databases">
        <authorList>
            <consortium name="Pathogen Informatics"/>
        </authorList>
    </citation>
    <scope>NUCLEOTIDE SEQUENCE [LARGE SCALE GENOMIC DNA]</scope>
    <source>
        <strain evidence="1 2">2789STDY5834846</strain>
    </source>
</reference>
<evidence type="ECO:0000313" key="2">
    <source>
        <dbReference type="Proteomes" id="UP000095606"/>
    </source>
</evidence>
<name>A0A174V3W2_9BACE</name>
<evidence type="ECO:0000313" key="1">
    <source>
        <dbReference type="EMBL" id="CUQ29202.1"/>
    </source>
</evidence>
<dbReference type="Proteomes" id="UP000095606">
    <property type="component" value="Unassembled WGS sequence"/>
</dbReference>
<protein>
    <submittedName>
        <fullName evidence="1">Uncharacterized protein</fullName>
    </submittedName>
</protein>
<proteinExistence type="predicted"/>
<sequence length="65" mass="7447">MVLRNSGRVGSRRFKESPPVFIDWRGFLCFGGLGNDFIAFFNASLEETGFKLRADKSQSFLFFCK</sequence>
<gene>
    <name evidence="1" type="ORF">ERS852461_04865</name>
</gene>
<dbReference type="EMBL" id="CZAE01000038">
    <property type="protein sequence ID" value="CUQ29202.1"/>
    <property type="molecule type" value="Genomic_DNA"/>
</dbReference>
<accession>A0A174V3W2</accession>
<dbReference type="AlphaFoldDB" id="A0A174V3W2"/>
<organism evidence="1 2">
    <name type="scientific">Bacteroides faecis</name>
    <dbReference type="NCBI Taxonomy" id="674529"/>
    <lineage>
        <taxon>Bacteria</taxon>
        <taxon>Pseudomonadati</taxon>
        <taxon>Bacteroidota</taxon>
        <taxon>Bacteroidia</taxon>
        <taxon>Bacteroidales</taxon>
        <taxon>Bacteroidaceae</taxon>
        <taxon>Bacteroides</taxon>
    </lineage>
</organism>